<gene>
    <name evidence="9" type="ORF">CBER1_06794</name>
</gene>
<feature type="region of interest" description="Disordered" evidence="8">
    <location>
        <begin position="559"/>
        <end position="596"/>
    </location>
</feature>
<dbReference type="GO" id="GO:0006260">
    <property type="term" value="P:DNA replication"/>
    <property type="evidence" value="ECO:0007669"/>
    <property type="project" value="InterPro"/>
</dbReference>
<feature type="region of interest" description="Disordered" evidence="8">
    <location>
        <begin position="486"/>
        <end position="513"/>
    </location>
</feature>
<keyword evidence="10" id="KW-1185">Reference proteome</keyword>
<evidence type="ECO:0000313" key="9">
    <source>
        <dbReference type="EMBL" id="PPJ50025.1"/>
    </source>
</evidence>
<evidence type="ECO:0000256" key="3">
    <source>
        <dbReference type="ARBA" id="ARBA00022763"/>
    </source>
</evidence>
<feature type="compositionally biased region" description="Basic and acidic residues" evidence="8">
    <location>
        <begin position="317"/>
        <end position="335"/>
    </location>
</feature>
<feature type="region of interest" description="Disordered" evidence="8">
    <location>
        <begin position="782"/>
        <end position="858"/>
    </location>
</feature>
<accession>A0A2S6BRC7</accession>
<evidence type="ECO:0000256" key="4">
    <source>
        <dbReference type="ARBA" id="ARBA00023172"/>
    </source>
</evidence>
<feature type="compositionally biased region" description="Basic and acidic residues" evidence="8">
    <location>
        <begin position="487"/>
        <end position="502"/>
    </location>
</feature>
<dbReference type="GO" id="GO:0033557">
    <property type="term" value="C:Slx1-Slx4 complex"/>
    <property type="evidence" value="ECO:0007669"/>
    <property type="project" value="InterPro"/>
</dbReference>
<dbReference type="Proteomes" id="UP000237631">
    <property type="component" value="Unassembled WGS sequence"/>
</dbReference>
<keyword evidence="6" id="KW-0539">Nucleus</keyword>
<dbReference type="GO" id="GO:0006310">
    <property type="term" value="P:DNA recombination"/>
    <property type="evidence" value="ECO:0007669"/>
    <property type="project" value="UniProtKB-KW"/>
</dbReference>
<feature type="region of interest" description="Disordered" evidence="8">
    <location>
        <begin position="86"/>
        <end position="183"/>
    </location>
</feature>
<name>A0A2S6BRC7_9PEZI</name>
<dbReference type="EMBL" id="PNEN01001794">
    <property type="protein sequence ID" value="PPJ50025.1"/>
    <property type="molecule type" value="Genomic_DNA"/>
</dbReference>
<evidence type="ECO:0000256" key="8">
    <source>
        <dbReference type="SAM" id="MobiDB-lite"/>
    </source>
</evidence>
<feature type="region of interest" description="Disordered" evidence="8">
    <location>
        <begin position="880"/>
        <end position="975"/>
    </location>
</feature>
<feature type="region of interest" description="Disordered" evidence="8">
    <location>
        <begin position="197"/>
        <end position="365"/>
    </location>
</feature>
<dbReference type="OrthoDB" id="5349119at2759"/>
<feature type="compositionally biased region" description="Basic and acidic residues" evidence="8">
    <location>
        <begin position="1091"/>
        <end position="1100"/>
    </location>
</feature>
<evidence type="ECO:0000256" key="7">
    <source>
        <dbReference type="ARBA" id="ARBA00029496"/>
    </source>
</evidence>
<evidence type="ECO:0000256" key="2">
    <source>
        <dbReference type="ARBA" id="ARBA00006661"/>
    </source>
</evidence>
<comment type="similarity">
    <text evidence="2">Belongs to the SLX4 family.</text>
</comment>
<feature type="compositionally biased region" description="Polar residues" evidence="8">
    <location>
        <begin position="800"/>
        <end position="812"/>
    </location>
</feature>
<comment type="subcellular location">
    <subcellularLocation>
        <location evidence="1">Nucleus</location>
    </subcellularLocation>
</comment>
<feature type="compositionally biased region" description="Polar residues" evidence="8">
    <location>
        <begin position="166"/>
        <end position="183"/>
    </location>
</feature>
<organism evidence="9 10">
    <name type="scientific">Cercospora berteroae</name>
    <dbReference type="NCBI Taxonomy" id="357750"/>
    <lineage>
        <taxon>Eukaryota</taxon>
        <taxon>Fungi</taxon>
        <taxon>Dikarya</taxon>
        <taxon>Ascomycota</taxon>
        <taxon>Pezizomycotina</taxon>
        <taxon>Dothideomycetes</taxon>
        <taxon>Dothideomycetidae</taxon>
        <taxon>Mycosphaerellales</taxon>
        <taxon>Mycosphaerellaceae</taxon>
        <taxon>Cercospora</taxon>
    </lineage>
</organism>
<feature type="compositionally biased region" description="Polar residues" evidence="8">
    <location>
        <begin position="909"/>
        <end position="944"/>
    </location>
</feature>
<dbReference type="GO" id="GO:0006281">
    <property type="term" value="P:DNA repair"/>
    <property type="evidence" value="ECO:0007669"/>
    <property type="project" value="UniProtKB-KW"/>
</dbReference>
<feature type="region of interest" description="Disordered" evidence="8">
    <location>
        <begin position="654"/>
        <end position="678"/>
    </location>
</feature>
<feature type="compositionally biased region" description="Basic residues" evidence="8">
    <location>
        <begin position="262"/>
        <end position="271"/>
    </location>
</feature>
<feature type="region of interest" description="Disordered" evidence="8">
    <location>
        <begin position="1081"/>
        <end position="1102"/>
    </location>
</feature>
<feature type="compositionally biased region" description="Polar residues" evidence="8">
    <location>
        <begin position="737"/>
        <end position="761"/>
    </location>
</feature>
<dbReference type="STRING" id="357750.A0A2S6BRC7"/>
<feature type="compositionally biased region" description="Polar residues" evidence="8">
    <location>
        <begin position="293"/>
        <end position="305"/>
    </location>
</feature>
<dbReference type="Pfam" id="PF09494">
    <property type="entry name" value="Slx4"/>
    <property type="match status" value="1"/>
</dbReference>
<proteinExistence type="inferred from homology"/>
<sequence>MAQSPVVIPSSSPPPFRLPSETTPQPVRPTESSSPGLPSPSSFFPKSAAGLQEKSKAPKNVTSNSRGFRGAASLLKSNYFQDHAALDKTSTSARPNKAKIASQACGGPGVSDSVGKVTKGLGEARALSAKTPRGTVARSPLQSFAHRRPSRERQSGPSPARGSFSLVASGTEQYKQRSRTPSISLSVYSFDGGIQEDSHELPFAREATEPPMQGLDKNTNAPDDRASAQQYKADVRLDSIVPTKQPRKRSAKTSETTAAPAKKAHTNRAPKSKSGGDAPRRQSRKPLAKSASFVMNSDDLASTQFAGLDATQVQGRRHPELDESKSDKSPTEKPKRAPRKPKKPAQPSADPGTGPAKRANGMTGSESTYFVRSAVAADDSAIDLGIPIADSMLSEEPANQPAQAHRRRRSWTPMKDTLPPLRRGATSPALTNVEDQERPATSLTAILGDLAYSRKDLPVSQRAASGESLLKRRKIELADEATVAPRARKDAEVVKDAPAEKTKKSKVPKKKAQTITELATKAYRPEDIPQAAQATVSSFFAANGHGDAGHTVTVTAGTAKEPALSLKKPCKPRSKKSEGGAHSIDQPKKTVKSKAKVKVRFNEDDLYGELYAPEQARLGEERQNFLFGTSSQLGTEDSPTFIRQMQRALQESEIAAPEGEIGNPSRRSSVRVPAAPHRTSLSCGQAMRDLWRSAARDFEDDLLPAEAQLAGTCEASGAEIVTGVHLATSLETDLHSKQANNEPSGHNNPTLLQRTGSVDGSKTSERQRDLVDLCCTPPIDSLDVAQGVDERSKHKPGPSATCTDTNEPSASVDQAPGSDDGKVLGSSPESPRSKQELTTEAPILRSPPQLKRAATSPFRDRAALQALDVNTSPRRALLHTGLATTTQDSVHKKPRGRPRKDTGKGEGVQRSSKQGLDTATRLTPGQAKQTKTFSASQPICSSDFVNIDEISDPDAPITPSPPRRRATSSPPTVRPLDLKAVASPLVIARAKSKASGPKDTDGAATVWSKLKPEDASWMNVMPELFPQITATIKSTAPSTDLAHPTWYEKILLYDPIVLEDLTAWLNDRGLRVESRRLKPKVKVKGRKKKQDQHALDKDDTTPAEDEYELVREPLKPWMVQKWCEDKSVCCLWKEGLRGGVKIRY</sequence>
<evidence type="ECO:0000313" key="10">
    <source>
        <dbReference type="Proteomes" id="UP000237631"/>
    </source>
</evidence>
<feature type="compositionally biased region" description="Basic residues" evidence="8">
    <location>
        <begin position="1081"/>
        <end position="1090"/>
    </location>
</feature>
<feature type="compositionally biased region" description="Basic residues" evidence="8">
    <location>
        <begin position="503"/>
        <end position="512"/>
    </location>
</feature>
<evidence type="ECO:0000256" key="6">
    <source>
        <dbReference type="ARBA" id="ARBA00023242"/>
    </source>
</evidence>
<keyword evidence="5" id="KW-0234">DNA repair</keyword>
<feature type="region of interest" description="Disordered" evidence="8">
    <location>
        <begin position="1"/>
        <end position="66"/>
    </location>
</feature>
<feature type="compositionally biased region" description="Basic and acidic residues" evidence="8">
    <location>
        <begin position="197"/>
        <end position="208"/>
    </location>
</feature>
<evidence type="ECO:0000256" key="5">
    <source>
        <dbReference type="ARBA" id="ARBA00023204"/>
    </source>
</evidence>
<reference evidence="10" key="1">
    <citation type="journal article" date="2017" name="bioRxiv">
        <title>Conservation of a gene cluster reveals novel cercosporin biosynthetic mechanisms and extends production to the genus Colletotrichum.</title>
        <authorList>
            <person name="de Jonge R."/>
            <person name="Ebert M.K."/>
            <person name="Huitt-Roehl C.R."/>
            <person name="Pal P."/>
            <person name="Suttle J.C."/>
            <person name="Spanner R.E."/>
            <person name="Neubauer J.D."/>
            <person name="Jurick W.M.II."/>
            <person name="Stott K.A."/>
            <person name="Secor G.A."/>
            <person name="Thomma B.P.H.J."/>
            <person name="Van de Peer Y."/>
            <person name="Townsend C.A."/>
            <person name="Bolton M.D."/>
        </authorList>
    </citation>
    <scope>NUCLEOTIDE SEQUENCE [LARGE SCALE GENOMIC DNA]</scope>
    <source>
        <strain evidence="10">CBS538.71</strain>
    </source>
</reference>
<feature type="compositionally biased region" description="Low complexity" evidence="8">
    <location>
        <begin position="32"/>
        <end position="47"/>
    </location>
</feature>
<feature type="compositionally biased region" description="Low complexity" evidence="8">
    <location>
        <begin position="1"/>
        <end position="10"/>
    </location>
</feature>
<keyword evidence="4" id="KW-0233">DNA recombination</keyword>
<feature type="region of interest" description="Disordered" evidence="8">
    <location>
        <begin position="737"/>
        <end position="765"/>
    </location>
</feature>
<protein>
    <recommendedName>
        <fullName evidence="7">Structure-specific endonuclease subunit SLX4</fullName>
    </recommendedName>
</protein>
<evidence type="ECO:0000256" key="1">
    <source>
        <dbReference type="ARBA" id="ARBA00004123"/>
    </source>
</evidence>
<keyword evidence="3" id="KW-0227">DNA damage</keyword>
<comment type="caution">
    <text evidence="9">The sequence shown here is derived from an EMBL/GenBank/DDBJ whole genome shotgun (WGS) entry which is preliminary data.</text>
</comment>
<dbReference type="InterPro" id="IPR018574">
    <property type="entry name" value="Structure-sp_endonuc_su_Slx4"/>
</dbReference>
<feature type="region of interest" description="Disordered" evidence="8">
    <location>
        <begin position="392"/>
        <end position="437"/>
    </location>
</feature>
<dbReference type="AlphaFoldDB" id="A0A2S6BRC7"/>